<dbReference type="AlphaFoldDB" id="A0A6L2N636"/>
<sequence length="232" mass="27169">MAQAAGTKSSFNKFLSTPIDFSAFIINRLKIDNLTQEVLTDLTYNLIKGTCKSVVELEYHLDEVFKATNDRLDWHNPEGKPYPHDLSKPLPLIQNERGHQVIPKDYFINNDLEYLKGESLSQKYTTFVTKTKAADFGQVKWIEDKVSRIWSLKKVVYDKHAYWGTYHRGSKRLKFYGYASNMETSKDVYSGHRIIGVTSLKIMKYFGYNHLEEIIVRRQDDKLYKFREGDFK</sequence>
<gene>
    <name evidence="1" type="ORF">Tci_052590</name>
</gene>
<dbReference type="EMBL" id="BKCJ010008111">
    <property type="protein sequence ID" value="GEU80612.1"/>
    <property type="molecule type" value="Genomic_DNA"/>
</dbReference>
<accession>A0A6L2N636</accession>
<reference evidence="1" key="1">
    <citation type="journal article" date="2019" name="Sci. Rep.">
        <title>Draft genome of Tanacetum cinerariifolium, the natural source of mosquito coil.</title>
        <authorList>
            <person name="Yamashiro T."/>
            <person name="Shiraishi A."/>
            <person name="Satake H."/>
            <person name="Nakayama K."/>
        </authorList>
    </citation>
    <scope>NUCLEOTIDE SEQUENCE</scope>
</reference>
<proteinExistence type="predicted"/>
<protein>
    <submittedName>
        <fullName evidence="1">Uncharacterized protein</fullName>
    </submittedName>
</protein>
<name>A0A6L2N636_TANCI</name>
<organism evidence="1">
    <name type="scientific">Tanacetum cinerariifolium</name>
    <name type="common">Dalmatian daisy</name>
    <name type="synonym">Chrysanthemum cinerariifolium</name>
    <dbReference type="NCBI Taxonomy" id="118510"/>
    <lineage>
        <taxon>Eukaryota</taxon>
        <taxon>Viridiplantae</taxon>
        <taxon>Streptophyta</taxon>
        <taxon>Embryophyta</taxon>
        <taxon>Tracheophyta</taxon>
        <taxon>Spermatophyta</taxon>
        <taxon>Magnoliopsida</taxon>
        <taxon>eudicotyledons</taxon>
        <taxon>Gunneridae</taxon>
        <taxon>Pentapetalae</taxon>
        <taxon>asterids</taxon>
        <taxon>campanulids</taxon>
        <taxon>Asterales</taxon>
        <taxon>Asteraceae</taxon>
        <taxon>Asteroideae</taxon>
        <taxon>Anthemideae</taxon>
        <taxon>Anthemidinae</taxon>
        <taxon>Tanacetum</taxon>
    </lineage>
</organism>
<comment type="caution">
    <text evidence="1">The sequence shown here is derived from an EMBL/GenBank/DDBJ whole genome shotgun (WGS) entry which is preliminary data.</text>
</comment>
<evidence type="ECO:0000313" key="1">
    <source>
        <dbReference type="EMBL" id="GEU80612.1"/>
    </source>
</evidence>